<keyword evidence="11" id="KW-1133">Transmembrane helix</keyword>
<comment type="subcellular location">
    <subcellularLocation>
        <location evidence="2">Cell membrane</location>
    </subcellularLocation>
    <subcellularLocation>
        <location evidence="1">Membrane</location>
        <topology evidence="1">Single-pass membrane protein</topology>
    </subcellularLocation>
</comment>
<feature type="domain" description="Penicillin-binding protein transpeptidase" evidence="14">
    <location>
        <begin position="253"/>
        <end position="583"/>
    </location>
</feature>
<dbReference type="PANTHER" id="PTHR30627">
    <property type="entry name" value="PEPTIDOGLYCAN D,D-TRANSPEPTIDASE"/>
    <property type="match status" value="1"/>
</dbReference>
<keyword evidence="13" id="KW-0961">Cell wall biogenesis/degradation</keyword>
<protein>
    <submittedName>
        <fullName evidence="16">Penicillin-binding protein 2</fullName>
        <ecNumber evidence="16">3.4.16.4</ecNumber>
    </submittedName>
</protein>
<dbReference type="GO" id="GO:0008658">
    <property type="term" value="F:penicillin binding"/>
    <property type="evidence" value="ECO:0007669"/>
    <property type="project" value="InterPro"/>
</dbReference>
<dbReference type="Gene3D" id="3.40.710.10">
    <property type="entry name" value="DD-peptidase/beta-lactamase superfamily"/>
    <property type="match status" value="1"/>
</dbReference>
<dbReference type="PANTHER" id="PTHR30627:SF2">
    <property type="entry name" value="PEPTIDOGLYCAN D,D-TRANSPEPTIDASE MRDA"/>
    <property type="match status" value="1"/>
</dbReference>
<evidence type="ECO:0000256" key="1">
    <source>
        <dbReference type="ARBA" id="ARBA00004167"/>
    </source>
</evidence>
<evidence type="ECO:0000256" key="12">
    <source>
        <dbReference type="ARBA" id="ARBA00023136"/>
    </source>
</evidence>
<dbReference type="RefSeq" id="WP_289503058.1">
    <property type="nucleotide sequence ID" value="NZ_CP116805.1"/>
</dbReference>
<evidence type="ECO:0000313" key="17">
    <source>
        <dbReference type="Proteomes" id="UP001217500"/>
    </source>
</evidence>
<evidence type="ECO:0000256" key="13">
    <source>
        <dbReference type="ARBA" id="ARBA00023316"/>
    </source>
</evidence>
<name>A0AAE9XNR6_9PROT</name>
<organism evidence="16 17">
    <name type="scientific">Gimibacter soli</name>
    <dbReference type="NCBI Taxonomy" id="3024400"/>
    <lineage>
        <taxon>Bacteria</taxon>
        <taxon>Pseudomonadati</taxon>
        <taxon>Pseudomonadota</taxon>
        <taxon>Alphaproteobacteria</taxon>
        <taxon>Kordiimonadales</taxon>
        <taxon>Temperatibacteraceae</taxon>
        <taxon>Gimibacter</taxon>
    </lineage>
</organism>
<dbReference type="Pfam" id="PF03717">
    <property type="entry name" value="PBP_dimer"/>
    <property type="match status" value="1"/>
</dbReference>
<keyword evidence="9" id="KW-0133">Cell shape</keyword>
<dbReference type="GO" id="GO:0008360">
    <property type="term" value="P:regulation of cell shape"/>
    <property type="evidence" value="ECO:0007669"/>
    <property type="project" value="UniProtKB-KW"/>
</dbReference>
<dbReference type="GO" id="GO:0009252">
    <property type="term" value="P:peptidoglycan biosynthetic process"/>
    <property type="evidence" value="ECO:0007669"/>
    <property type="project" value="UniProtKB-KW"/>
</dbReference>
<evidence type="ECO:0000256" key="4">
    <source>
        <dbReference type="ARBA" id="ARBA00022519"/>
    </source>
</evidence>
<evidence type="ECO:0000256" key="5">
    <source>
        <dbReference type="ARBA" id="ARBA00022645"/>
    </source>
</evidence>
<keyword evidence="17" id="KW-1185">Reference proteome</keyword>
<dbReference type="GO" id="GO:0071555">
    <property type="term" value="P:cell wall organization"/>
    <property type="evidence" value="ECO:0007669"/>
    <property type="project" value="UniProtKB-KW"/>
</dbReference>
<dbReference type="GO" id="GO:0005886">
    <property type="term" value="C:plasma membrane"/>
    <property type="evidence" value="ECO:0007669"/>
    <property type="project" value="UniProtKB-SubCell"/>
</dbReference>
<proteinExistence type="predicted"/>
<keyword evidence="7" id="KW-0812">Transmembrane</keyword>
<evidence type="ECO:0000256" key="8">
    <source>
        <dbReference type="ARBA" id="ARBA00022801"/>
    </source>
</evidence>
<keyword evidence="4" id="KW-0997">Cell inner membrane</keyword>
<dbReference type="SUPFAM" id="SSF56519">
    <property type="entry name" value="Penicillin binding protein dimerisation domain"/>
    <property type="match status" value="1"/>
</dbReference>
<dbReference type="GO" id="GO:0071972">
    <property type="term" value="F:peptidoglycan L,D-transpeptidase activity"/>
    <property type="evidence" value="ECO:0007669"/>
    <property type="project" value="TreeGrafter"/>
</dbReference>
<dbReference type="EMBL" id="CP116805">
    <property type="protein sequence ID" value="WCL53546.1"/>
    <property type="molecule type" value="Genomic_DNA"/>
</dbReference>
<evidence type="ECO:0000259" key="15">
    <source>
        <dbReference type="Pfam" id="PF03717"/>
    </source>
</evidence>
<evidence type="ECO:0000256" key="7">
    <source>
        <dbReference type="ARBA" id="ARBA00022692"/>
    </source>
</evidence>
<keyword evidence="12" id="KW-0472">Membrane</keyword>
<reference evidence="16" key="1">
    <citation type="submission" date="2023-01" db="EMBL/GenBank/DDBJ databases">
        <title>The genome sequence of Kordiimonadaceae bacterium 6D33.</title>
        <authorList>
            <person name="Liu Y."/>
        </authorList>
    </citation>
    <scope>NUCLEOTIDE SEQUENCE</scope>
    <source>
        <strain evidence="16">6D33</strain>
    </source>
</reference>
<dbReference type="GO" id="GO:0009002">
    <property type="term" value="F:serine-type D-Ala-D-Ala carboxypeptidase activity"/>
    <property type="evidence" value="ECO:0007669"/>
    <property type="project" value="UniProtKB-EC"/>
</dbReference>
<dbReference type="InterPro" id="IPR017790">
    <property type="entry name" value="Penicillin-binding_protein_2"/>
</dbReference>
<dbReference type="InterPro" id="IPR005311">
    <property type="entry name" value="PBP_dimer"/>
</dbReference>
<evidence type="ECO:0000256" key="3">
    <source>
        <dbReference type="ARBA" id="ARBA00022475"/>
    </source>
</evidence>
<evidence type="ECO:0000256" key="2">
    <source>
        <dbReference type="ARBA" id="ARBA00004236"/>
    </source>
</evidence>
<keyword evidence="3" id="KW-1003">Cell membrane</keyword>
<sequence length="615" mass="67206">MFSRRAFMIAGAQFLGFAALGARLYYLGVVQGDEYRVRADKNRVSLRLIPPVRGRILDARGRDLATNRQDFRVFLVPEQAGNVALTLDRLGRIVQLDDRDTARLMRQIKRQRRFLPVTVAQGLNWETFSRVNVSIPELPGVVPDSGMSRAYPAGPSVAHLVGYLSTAGEDEIGDNPLYQLPGFKIGRQGLERQYEGRLRGTAGTRRVEVNSVGREIRELPGRQEATPGEDIHLSIDLELQNLAAEVMGEHSAGAVVIDVRTGEIVTLASSPSFDPNDFALGISQANWSALMNDQRKPLLNKCLTGQYPPGSTFKSVVALAALEAGVITEETEFFCNGKHPLGDHVFHCHLRRGHGRVNVSQALSKSCDVFFYNIAHKLDIDKIAEMARHFGLGHTLDIGLEGEKPGLVPDRAWKRAVLGQRWNLGETLNVSIGQGAMLTTPLQLAVMTARLASGRLVEPTLEQRAYGGDFMFGNLPVKPENLAIVRRGLEMVTEVGGTAHDYSRGKGKAKLAGKTGTAQVRRITRAERVTGVIKNEDLPWEMRDHALYIAYGPVEAPTYAAGILVEHGSSGSKVAAPIARALIDRAIELENGTVPREGEEVASVPAMLRPQGEVS</sequence>
<evidence type="ECO:0000256" key="6">
    <source>
        <dbReference type="ARBA" id="ARBA00022670"/>
    </source>
</evidence>
<evidence type="ECO:0000256" key="9">
    <source>
        <dbReference type="ARBA" id="ARBA00022960"/>
    </source>
</evidence>
<keyword evidence="10" id="KW-0573">Peptidoglycan synthesis</keyword>
<dbReference type="SUPFAM" id="SSF56601">
    <property type="entry name" value="beta-lactamase/transpeptidase-like"/>
    <property type="match status" value="1"/>
</dbReference>
<evidence type="ECO:0000256" key="11">
    <source>
        <dbReference type="ARBA" id="ARBA00022989"/>
    </source>
</evidence>
<accession>A0AAE9XNR6</accession>
<dbReference type="GO" id="GO:0006508">
    <property type="term" value="P:proteolysis"/>
    <property type="evidence" value="ECO:0007669"/>
    <property type="project" value="UniProtKB-KW"/>
</dbReference>
<dbReference type="InterPro" id="IPR050515">
    <property type="entry name" value="Beta-lactam/transpept"/>
</dbReference>
<dbReference type="Proteomes" id="UP001217500">
    <property type="component" value="Chromosome"/>
</dbReference>
<evidence type="ECO:0000259" key="14">
    <source>
        <dbReference type="Pfam" id="PF00905"/>
    </source>
</evidence>
<evidence type="ECO:0000256" key="10">
    <source>
        <dbReference type="ARBA" id="ARBA00022984"/>
    </source>
</evidence>
<keyword evidence="8 16" id="KW-0378">Hydrolase</keyword>
<dbReference type="InterPro" id="IPR001460">
    <property type="entry name" value="PCN-bd_Tpept"/>
</dbReference>
<dbReference type="KEGG" id="gso:PH603_13485"/>
<dbReference type="Pfam" id="PF00905">
    <property type="entry name" value="Transpeptidase"/>
    <property type="match status" value="1"/>
</dbReference>
<evidence type="ECO:0000313" key="16">
    <source>
        <dbReference type="EMBL" id="WCL53546.1"/>
    </source>
</evidence>
<dbReference type="Gene3D" id="3.90.1310.10">
    <property type="entry name" value="Penicillin-binding protein 2a (Domain 2)"/>
    <property type="match status" value="1"/>
</dbReference>
<feature type="domain" description="Penicillin-binding protein dimerisation" evidence="15">
    <location>
        <begin position="49"/>
        <end position="219"/>
    </location>
</feature>
<keyword evidence="5 16" id="KW-0121">Carboxypeptidase</keyword>
<dbReference type="NCBIfam" id="TIGR03423">
    <property type="entry name" value="pbp2_mrdA"/>
    <property type="match status" value="1"/>
</dbReference>
<keyword evidence="6" id="KW-0645">Protease</keyword>
<dbReference type="InterPro" id="IPR012338">
    <property type="entry name" value="Beta-lactam/transpept-like"/>
</dbReference>
<dbReference type="EC" id="3.4.16.4" evidence="16"/>
<dbReference type="InterPro" id="IPR036138">
    <property type="entry name" value="PBP_dimer_sf"/>
</dbReference>
<dbReference type="AlphaFoldDB" id="A0AAE9XNR6"/>
<gene>
    <name evidence="16" type="primary">mrdA</name>
    <name evidence="16" type="ORF">PH603_13485</name>
</gene>